<dbReference type="Pfam" id="PF00348">
    <property type="entry name" value="polyprenyl_synt"/>
    <property type="match status" value="1"/>
</dbReference>
<comment type="similarity">
    <text evidence="2">Belongs to the FPP/GGPP synthase family.</text>
</comment>
<protein>
    <recommendedName>
        <fullName evidence="7">Polyprenyl synthetase</fullName>
    </recommendedName>
</protein>
<evidence type="ECO:0000256" key="2">
    <source>
        <dbReference type="ARBA" id="ARBA00006706"/>
    </source>
</evidence>
<keyword evidence="4" id="KW-0479">Metal-binding</keyword>
<proteinExistence type="inferred from homology"/>
<accession>A0A381RIL7</accession>
<dbReference type="InterPro" id="IPR033749">
    <property type="entry name" value="Polyprenyl_synt_CS"/>
</dbReference>
<dbReference type="SFLD" id="SFLDG01017">
    <property type="entry name" value="Polyprenyl_Transferase_Like"/>
    <property type="match status" value="1"/>
</dbReference>
<dbReference type="AlphaFoldDB" id="A0A381RIL7"/>
<keyword evidence="3" id="KW-0808">Transferase</keyword>
<name>A0A381RIL7_9ZZZZ</name>
<evidence type="ECO:0000256" key="5">
    <source>
        <dbReference type="ARBA" id="ARBA00022842"/>
    </source>
</evidence>
<evidence type="ECO:0000256" key="1">
    <source>
        <dbReference type="ARBA" id="ARBA00001946"/>
    </source>
</evidence>
<keyword evidence="5" id="KW-0460">Magnesium</keyword>
<dbReference type="GO" id="GO:0046872">
    <property type="term" value="F:metal ion binding"/>
    <property type="evidence" value="ECO:0007669"/>
    <property type="project" value="UniProtKB-KW"/>
</dbReference>
<dbReference type="GO" id="GO:0008299">
    <property type="term" value="P:isoprenoid biosynthetic process"/>
    <property type="evidence" value="ECO:0007669"/>
    <property type="project" value="InterPro"/>
</dbReference>
<comment type="cofactor">
    <cofactor evidence="1">
        <name>Mg(2+)</name>
        <dbReference type="ChEBI" id="CHEBI:18420"/>
    </cofactor>
</comment>
<dbReference type="CDD" id="cd00685">
    <property type="entry name" value="Trans_IPPS_HT"/>
    <property type="match status" value="1"/>
</dbReference>
<dbReference type="Gene3D" id="1.10.600.10">
    <property type="entry name" value="Farnesyl Diphosphate Synthase"/>
    <property type="match status" value="1"/>
</dbReference>
<dbReference type="PROSITE" id="PS00444">
    <property type="entry name" value="POLYPRENYL_SYNTHASE_2"/>
    <property type="match status" value="1"/>
</dbReference>
<dbReference type="EMBL" id="UINC01001994">
    <property type="protein sequence ID" value="SUZ91665.1"/>
    <property type="molecule type" value="Genomic_DNA"/>
</dbReference>
<evidence type="ECO:0000256" key="4">
    <source>
        <dbReference type="ARBA" id="ARBA00022723"/>
    </source>
</evidence>
<dbReference type="PANTHER" id="PTHR12001">
    <property type="entry name" value="GERANYLGERANYL PYROPHOSPHATE SYNTHASE"/>
    <property type="match status" value="1"/>
</dbReference>
<dbReference type="InterPro" id="IPR000092">
    <property type="entry name" value="Polyprenyl_synt"/>
</dbReference>
<sequence length="352" mass="38954">MKILARDHKQLNTYLKAASQWIGEETLRCFPDGEPKEYLYDLMRDYPQRGGKRFRPALVLLCCELFDGDPEDALTSAVALELFHNFALVHDDIEDESLLRRGKPTLHLQHGIALALNSGDALLGLVHETLLNNHSRLSSALSLRIHRHLNNVMRATFEGQALDIGWVAKRSFPDRAEYREMIGRKTGWYSGRGPCQCGALIADAVESELETVGSFGEAIGIGFQVRDDLLNLTEKSENEAPSAGAGGYGKERGGDIAEGKRTLITIELLERLSETDAERVRSILLAEREQVSEADIDWCIARAESTGTLNVAADYCQKQAVLASSALKKLPEHPAKALLGELVDYLTIDRKA</sequence>
<dbReference type="InterPro" id="IPR008949">
    <property type="entry name" value="Isoprenoid_synthase_dom_sf"/>
</dbReference>
<dbReference type="SUPFAM" id="SSF48576">
    <property type="entry name" value="Terpenoid synthases"/>
    <property type="match status" value="1"/>
</dbReference>
<evidence type="ECO:0008006" key="7">
    <source>
        <dbReference type="Google" id="ProtNLM"/>
    </source>
</evidence>
<evidence type="ECO:0000313" key="6">
    <source>
        <dbReference type="EMBL" id="SUZ91665.1"/>
    </source>
</evidence>
<dbReference type="GO" id="GO:0004659">
    <property type="term" value="F:prenyltransferase activity"/>
    <property type="evidence" value="ECO:0007669"/>
    <property type="project" value="InterPro"/>
</dbReference>
<dbReference type="PANTHER" id="PTHR12001:SF85">
    <property type="entry name" value="SHORT CHAIN ISOPRENYL DIPHOSPHATE SYNTHASE"/>
    <property type="match status" value="1"/>
</dbReference>
<evidence type="ECO:0000256" key="3">
    <source>
        <dbReference type="ARBA" id="ARBA00022679"/>
    </source>
</evidence>
<gene>
    <name evidence="6" type="ORF">METZ01_LOCUS44519</name>
</gene>
<dbReference type="PROSITE" id="PS00723">
    <property type="entry name" value="POLYPRENYL_SYNTHASE_1"/>
    <property type="match status" value="1"/>
</dbReference>
<dbReference type="SFLD" id="SFLDS00005">
    <property type="entry name" value="Isoprenoid_Synthase_Type_I"/>
    <property type="match status" value="1"/>
</dbReference>
<organism evidence="6">
    <name type="scientific">marine metagenome</name>
    <dbReference type="NCBI Taxonomy" id="408172"/>
    <lineage>
        <taxon>unclassified sequences</taxon>
        <taxon>metagenomes</taxon>
        <taxon>ecological metagenomes</taxon>
    </lineage>
</organism>
<reference evidence="6" key="1">
    <citation type="submission" date="2018-05" db="EMBL/GenBank/DDBJ databases">
        <authorList>
            <person name="Lanie J.A."/>
            <person name="Ng W.-L."/>
            <person name="Kazmierczak K.M."/>
            <person name="Andrzejewski T.M."/>
            <person name="Davidsen T.M."/>
            <person name="Wayne K.J."/>
            <person name="Tettelin H."/>
            <person name="Glass J.I."/>
            <person name="Rusch D."/>
            <person name="Podicherti R."/>
            <person name="Tsui H.-C.T."/>
            <person name="Winkler M.E."/>
        </authorList>
    </citation>
    <scope>NUCLEOTIDE SEQUENCE</scope>
</reference>